<proteinExistence type="predicted"/>
<evidence type="ECO:0000313" key="2">
    <source>
        <dbReference type="EMBL" id="RNF19361.1"/>
    </source>
</evidence>
<feature type="transmembrane region" description="Helical" evidence="1">
    <location>
        <begin position="78"/>
        <end position="94"/>
    </location>
</feature>
<reference evidence="2 3" key="1">
    <citation type="journal article" date="2018" name="BMC Genomics">
        <title>Genomic comparison of Trypanosoma conorhini and Trypanosoma rangeli to Trypanosoma cruzi strains of high and low virulence.</title>
        <authorList>
            <person name="Bradwell K.R."/>
            <person name="Koparde V.N."/>
            <person name="Matveyev A.V."/>
            <person name="Serrano M.G."/>
            <person name="Alves J.M."/>
            <person name="Parikh H."/>
            <person name="Huang B."/>
            <person name="Lee V."/>
            <person name="Espinosa-Alvarez O."/>
            <person name="Ortiz P.A."/>
            <person name="Costa-Martins A.G."/>
            <person name="Teixeira M.M."/>
            <person name="Buck G.A."/>
        </authorList>
    </citation>
    <scope>NUCLEOTIDE SEQUENCE [LARGE SCALE GENOMIC DNA]</scope>
    <source>
        <strain evidence="2 3">025E</strain>
    </source>
</reference>
<sequence length="206" mass="22085">MAFSNLTDGASSVDKMNGVGMPLLFLSVMAVTIFMTRPLLQVAVTLALTDTTSCLCLVAALANMALSVFLFFTTAFNYGLVSTVLAYCVVFLNGRESFRHYLVHLLAIYLLWFLVLVGVPAELNHGIIRATNSGDCVAFYGTYASTMCVDGWLAFVKVVACFVLGFTLLSLLLLVTEVLGSERLSVARTQSPGGEDSKVPTGGGRE</sequence>
<feature type="transmembrane region" description="Helical" evidence="1">
    <location>
        <begin position="20"/>
        <end position="40"/>
    </location>
</feature>
<name>A0A3R7L480_9TRYP</name>
<keyword evidence="1" id="KW-0812">Transmembrane</keyword>
<keyword evidence="1" id="KW-1133">Transmembrane helix</keyword>
<keyword evidence="1" id="KW-0472">Membrane</keyword>
<comment type="caution">
    <text evidence="2">The sequence shown here is derived from an EMBL/GenBank/DDBJ whole genome shotgun (WGS) entry which is preliminary data.</text>
</comment>
<gene>
    <name evidence="2" type="ORF">Tco025E_04172</name>
</gene>
<feature type="transmembrane region" description="Helical" evidence="1">
    <location>
        <begin position="152"/>
        <end position="175"/>
    </location>
</feature>
<accession>A0A3R7L480</accession>
<evidence type="ECO:0000313" key="3">
    <source>
        <dbReference type="Proteomes" id="UP000284403"/>
    </source>
</evidence>
<keyword evidence="3" id="KW-1185">Reference proteome</keyword>
<evidence type="ECO:0000256" key="1">
    <source>
        <dbReference type="SAM" id="Phobius"/>
    </source>
</evidence>
<feature type="transmembrane region" description="Helical" evidence="1">
    <location>
        <begin position="101"/>
        <end position="121"/>
    </location>
</feature>
<dbReference type="GeneID" id="40317783"/>
<protein>
    <submittedName>
        <fullName evidence="2">Uncharacterized protein</fullName>
    </submittedName>
</protein>
<dbReference type="OrthoDB" id="246859at2759"/>
<dbReference type="EMBL" id="MKKU01000208">
    <property type="protein sequence ID" value="RNF19361.1"/>
    <property type="molecule type" value="Genomic_DNA"/>
</dbReference>
<organism evidence="2 3">
    <name type="scientific">Trypanosoma conorhini</name>
    <dbReference type="NCBI Taxonomy" id="83891"/>
    <lineage>
        <taxon>Eukaryota</taxon>
        <taxon>Discoba</taxon>
        <taxon>Euglenozoa</taxon>
        <taxon>Kinetoplastea</taxon>
        <taxon>Metakinetoplastina</taxon>
        <taxon>Trypanosomatida</taxon>
        <taxon>Trypanosomatidae</taxon>
        <taxon>Trypanosoma</taxon>
    </lineage>
</organism>
<dbReference type="AlphaFoldDB" id="A0A3R7L480"/>
<dbReference type="Proteomes" id="UP000284403">
    <property type="component" value="Unassembled WGS sequence"/>
</dbReference>
<dbReference type="RefSeq" id="XP_029228813.1">
    <property type="nucleotide sequence ID" value="XM_029371084.1"/>
</dbReference>